<dbReference type="InterPro" id="IPR017871">
    <property type="entry name" value="ABC_transporter-like_CS"/>
</dbReference>
<dbReference type="GO" id="GO:0015833">
    <property type="term" value="P:peptide transport"/>
    <property type="evidence" value="ECO:0007669"/>
    <property type="project" value="InterPro"/>
</dbReference>
<dbReference type="EMBL" id="DVLT01000046">
    <property type="protein sequence ID" value="HIU03052.1"/>
    <property type="molecule type" value="Genomic_DNA"/>
</dbReference>
<evidence type="ECO:0000256" key="2">
    <source>
        <dbReference type="ARBA" id="ARBA00022448"/>
    </source>
</evidence>
<keyword evidence="2" id="KW-0813">Transport</keyword>
<dbReference type="CDD" id="cd03257">
    <property type="entry name" value="ABC_NikE_OppD_transporters"/>
    <property type="match status" value="1"/>
</dbReference>
<dbReference type="NCBIfam" id="TIGR01727">
    <property type="entry name" value="oligo_HPY"/>
    <property type="match status" value="1"/>
</dbReference>
<keyword evidence="4 6" id="KW-0067">ATP-binding</keyword>
<reference evidence="6" key="1">
    <citation type="submission" date="2020-10" db="EMBL/GenBank/DDBJ databases">
        <authorList>
            <person name="Gilroy R."/>
        </authorList>
    </citation>
    <scope>NUCLEOTIDE SEQUENCE</scope>
    <source>
        <strain evidence="6">CHK187-14744</strain>
    </source>
</reference>
<gene>
    <name evidence="6" type="ORF">IAB63_07350</name>
</gene>
<organism evidence="6 7">
    <name type="scientific">Candidatus Onthocola gallistercoris</name>
    <dbReference type="NCBI Taxonomy" id="2840876"/>
    <lineage>
        <taxon>Bacteria</taxon>
        <taxon>Bacillati</taxon>
        <taxon>Bacillota</taxon>
        <taxon>Bacilli</taxon>
        <taxon>Candidatus Onthocola</taxon>
    </lineage>
</organism>
<evidence type="ECO:0000259" key="5">
    <source>
        <dbReference type="PROSITE" id="PS50893"/>
    </source>
</evidence>
<dbReference type="Proteomes" id="UP000824164">
    <property type="component" value="Unassembled WGS sequence"/>
</dbReference>
<dbReference type="GO" id="GO:0055085">
    <property type="term" value="P:transmembrane transport"/>
    <property type="evidence" value="ECO:0007669"/>
    <property type="project" value="UniProtKB-ARBA"/>
</dbReference>
<reference evidence="6" key="2">
    <citation type="journal article" date="2021" name="PeerJ">
        <title>Extensive microbial diversity within the chicken gut microbiome revealed by metagenomics and culture.</title>
        <authorList>
            <person name="Gilroy R."/>
            <person name="Ravi A."/>
            <person name="Getino M."/>
            <person name="Pursley I."/>
            <person name="Horton D.L."/>
            <person name="Alikhan N.F."/>
            <person name="Baker D."/>
            <person name="Gharbi K."/>
            <person name="Hall N."/>
            <person name="Watson M."/>
            <person name="Adriaenssens E.M."/>
            <person name="Foster-Nyarko E."/>
            <person name="Jarju S."/>
            <person name="Secka A."/>
            <person name="Antonio M."/>
            <person name="Oren A."/>
            <person name="Chaudhuri R.R."/>
            <person name="La Ragione R."/>
            <person name="Hildebrand F."/>
            <person name="Pallen M.J."/>
        </authorList>
    </citation>
    <scope>NUCLEOTIDE SEQUENCE</scope>
    <source>
        <strain evidence="6">CHK187-14744</strain>
    </source>
</reference>
<evidence type="ECO:0000313" key="7">
    <source>
        <dbReference type="Proteomes" id="UP000824164"/>
    </source>
</evidence>
<comment type="caution">
    <text evidence="6">The sequence shown here is derived from an EMBL/GenBank/DDBJ whole genome shotgun (WGS) entry which is preliminary data.</text>
</comment>
<dbReference type="PANTHER" id="PTHR43776">
    <property type="entry name" value="TRANSPORT ATP-BINDING PROTEIN"/>
    <property type="match status" value="1"/>
</dbReference>
<keyword evidence="3" id="KW-0547">Nucleotide-binding</keyword>
<dbReference type="InterPro" id="IPR013563">
    <property type="entry name" value="Oligopep_ABC_C"/>
</dbReference>
<evidence type="ECO:0000256" key="1">
    <source>
        <dbReference type="ARBA" id="ARBA00005417"/>
    </source>
</evidence>
<dbReference type="InterPro" id="IPR003593">
    <property type="entry name" value="AAA+_ATPase"/>
</dbReference>
<dbReference type="PANTHER" id="PTHR43776:SF7">
    <property type="entry name" value="D,D-DIPEPTIDE TRANSPORT ATP-BINDING PROTEIN DDPF-RELATED"/>
    <property type="match status" value="1"/>
</dbReference>
<feature type="domain" description="ABC transporter" evidence="5">
    <location>
        <begin position="7"/>
        <end position="255"/>
    </location>
</feature>
<dbReference type="GO" id="GO:0016887">
    <property type="term" value="F:ATP hydrolysis activity"/>
    <property type="evidence" value="ECO:0007669"/>
    <property type="project" value="InterPro"/>
</dbReference>
<evidence type="ECO:0000256" key="3">
    <source>
        <dbReference type="ARBA" id="ARBA00022741"/>
    </source>
</evidence>
<proteinExistence type="inferred from homology"/>
<dbReference type="InterPro" id="IPR027417">
    <property type="entry name" value="P-loop_NTPase"/>
</dbReference>
<dbReference type="GO" id="GO:0005524">
    <property type="term" value="F:ATP binding"/>
    <property type="evidence" value="ECO:0007669"/>
    <property type="project" value="UniProtKB-KW"/>
</dbReference>
<dbReference type="SMART" id="SM00382">
    <property type="entry name" value="AAA"/>
    <property type="match status" value="1"/>
</dbReference>
<dbReference type="PROSITE" id="PS00211">
    <property type="entry name" value="ABC_TRANSPORTER_1"/>
    <property type="match status" value="1"/>
</dbReference>
<dbReference type="SUPFAM" id="SSF52540">
    <property type="entry name" value="P-loop containing nucleoside triphosphate hydrolases"/>
    <property type="match status" value="1"/>
</dbReference>
<dbReference type="InterPro" id="IPR003439">
    <property type="entry name" value="ABC_transporter-like_ATP-bd"/>
</dbReference>
<sequence length="330" mass="37416">MKNDVFLKAEHIKKYYENSKAGKSGKKWVKALDDVTLDIHKGELVGVVGESGCGKSTLARCIMHLIPVTEGQILFDGENITDYSPAKMAPVRRKMQMVFQNPYSSFNPKKSIWASLTEVGRFYGMSQKEIEARIAKLLEYVNLEESMIRRRPNELSGGQLQRLAIVRALIISPDFLMADEPVSALDVSVQAQILNILMDLKEKENMTMMFISHELTVVEHISDYVVVMYLGTIVERGNVKDIFYEPKHPYTKALLASKPREDPSDPKKRVLLKGEIPNALNVPEGCRFWPRCPEYKKGVCDAERPLEEKVKDGHFVTCHLWQDKGGGKET</sequence>
<dbReference type="Gene3D" id="3.40.50.300">
    <property type="entry name" value="P-loop containing nucleotide triphosphate hydrolases"/>
    <property type="match status" value="1"/>
</dbReference>
<dbReference type="FunFam" id="3.40.50.300:FF:000016">
    <property type="entry name" value="Oligopeptide ABC transporter ATP-binding component"/>
    <property type="match status" value="1"/>
</dbReference>
<dbReference type="AlphaFoldDB" id="A0A9D1HJ14"/>
<accession>A0A9D1HJ14</accession>
<evidence type="ECO:0000256" key="4">
    <source>
        <dbReference type="ARBA" id="ARBA00022840"/>
    </source>
</evidence>
<comment type="similarity">
    <text evidence="1">Belongs to the ABC transporter superfamily.</text>
</comment>
<dbReference type="PROSITE" id="PS50893">
    <property type="entry name" value="ABC_TRANSPORTER_2"/>
    <property type="match status" value="1"/>
</dbReference>
<dbReference type="Pfam" id="PF00005">
    <property type="entry name" value="ABC_tran"/>
    <property type="match status" value="1"/>
</dbReference>
<dbReference type="Pfam" id="PF08352">
    <property type="entry name" value="oligo_HPY"/>
    <property type="match status" value="1"/>
</dbReference>
<evidence type="ECO:0000313" key="6">
    <source>
        <dbReference type="EMBL" id="HIU03052.1"/>
    </source>
</evidence>
<protein>
    <submittedName>
        <fullName evidence="6">ATP-binding cassette domain-containing protein</fullName>
    </submittedName>
</protein>
<name>A0A9D1HJ14_9FIRM</name>
<dbReference type="InterPro" id="IPR050319">
    <property type="entry name" value="ABC_transp_ATP-bind"/>
</dbReference>